<keyword evidence="4 6" id="KW-0067">ATP-binding</keyword>
<dbReference type="PROSITE" id="PS50893">
    <property type="entry name" value="ABC_TRANSPORTER_2"/>
    <property type="match status" value="1"/>
</dbReference>
<sequence length="230" mass="25275">MPLKAEGITVSYRPGILSPPGRRILDDVTLELRQGETYGLMGASGSGKSTLSRVMAGLETPREGRVVYQGSPLKGMDRSAFAAFRRGVQVMFQDPTAALNPKKPTARSLSDVLRLIRVPAREHSAVIKDALDQVGLTPDVLARTPTQLSGGQNQRLVLARILLLEPEYLLLDEPTSALDVSVQAQILRLLRDLREDRGMGYLFISHDRDVVGFMADRVGVLRDGRLCEKE</sequence>
<dbReference type="Pfam" id="PF00005">
    <property type="entry name" value="ABC_tran"/>
    <property type="match status" value="1"/>
</dbReference>
<dbReference type="InterPro" id="IPR003593">
    <property type="entry name" value="AAA+_ATPase"/>
</dbReference>
<dbReference type="KEGG" id="mou:OU421_07455"/>
<protein>
    <submittedName>
        <fullName evidence="6">Dipeptide/oligopeptide/nickel ABC transporter ATP-binding protein</fullName>
    </submittedName>
</protein>
<evidence type="ECO:0000256" key="2">
    <source>
        <dbReference type="ARBA" id="ARBA00022448"/>
    </source>
</evidence>
<dbReference type="GO" id="GO:0005524">
    <property type="term" value="F:ATP binding"/>
    <property type="evidence" value="ECO:0007669"/>
    <property type="project" value="UniProtKB-KW"/>
</dbReference>
<evidence type="ECO:0000256" key="1">
    <source>
        <dbReference type="ARBA" id="ARBA00005417"/>
    </source>
</evidence>
<evidence type="ECO:0000313" key="6">
    <source>
        <dbReference type="EMBL" id="WAI00270.1"/>
    </source>
</evidence>
<evidence type="ECO:0000256" key="3">
    <source>
        <dbReference type="ARBA" id="ARBA00022741"/>
    </source>
</evidence>
<gene>
    <name evidence="6" type="ORF">OU421_07455</name>
</gene>
<dbReference type="PANTHER" id="PTHR43776">
    <property type="entry name" value="TRANSPORT ATP-BINDING PROTEIN"/>
    <property type="match status" value="1"/>
</dbReference>
<keyword evidence="7" id="KW-1185">Reference proteome</keyword>
<name>A0A9X9S2E7_METOG</name>
<evidence type="ECO:0000259" key="5">
    <source>
        <dbReference type="PROSITE" id="PS50893"/>
    </source>
</evidence>
<dbReference type="SUPFAM" id="SSF52540">
    <property type="entry name" value="P-loop containing nucleoside triphosphate hydrolases"/>
    <property type="match status" value="1"/>
</dbReference>
<evidence type="ECO:0000313" key="7">
    <source>
        <dbReference type="Proteomes" id="UP001163096"/>
    </source>
</evidence>
<dbReference type="CDD" id="cd03257">
    <property type="entry name" value="ABC_NikE_OppD_transporters"/>
    <property type="match status" value="1"/>
</dbReference>
<dbReference type="Proteomes" id="UP001163096">
    <property type="component" value="Chromosome"/>
</dbReference>
<dbReference type="InterPro" id="IPR003439">
    <property type="entry name" value="ABC_transporter-like_ATP-bd"/>
</dbReference>
<dbReference type="GeneID" id="76834927"/>
<dbReference type="PANTHER" id="PTHR43776:SF7">
    <property type="entry name" value="D,D-DIPEPTIDE TRANSPORT ATP-BINDING PROTEIN DDPF-RELATED"/>
    <property type="match status" value="1"/>
</dbReference>
<dbReference type="AlphaFoldDB" id="A0A9X9S2E7"/>
<dbReference type="SMART" id="SM00382">
    <property type="entry name" value="AAA"/>
    <property type="match status" value="1"/>
</dbReference>
<comment type="similarity">
    <text evidence="1">Belongs to the ABC transporter superfamily.</text>
</comment>
<evidence type="ECO:0000256" key="4">
    <source>
        <dbReference type="ARBA" id="ARBA00022840"/>
    </source>
</evidence>
<dbReference type="GO" id="GO:0016887">
    <property type="term" value="F:ATP hydrolysis activity"/>
    <property type="evidence" value="ECO:0007669"/>
    <property type="project" value="InterPro"/>
</dbReference>
<dbReference type="GO" id="GO:0055085">
    <property type="term" value="P:transmembrane transport"/>
    <property type="evidence" value="ECO:0007669"/>
    <property type="project" value="UniProtKB-ARBA"/>
</dbReference>
<keyword evidence="3" id="KW-0547">Nucleotide-binding</keyword>
<organism evidence="6 7">
    <name type="scientific">Methanogenium organophilum</name>
    <dbReference type="NCBI Taxonomy" id="2199"/>
    <lineage>
        <taxon>Archaea</taxon>
        <taxon>Methanobacteriati</taxon>
        <taxon>Methanobacteriota</taxon>
        <taxon>Stenosarchaea group</taxon>
        <taxon>Methanomicrobia</taxon>
        <taxon>Methanomicrobiales</taxon>
        <taxon>Methanomicrobiaceae</taxon>
        <taxon>Methanogenium</taxon>
    </lineage>
</organism>
<keyword evidence="2" id="KW-0813">Transport</keyword>
<dbReference type="Gene3D" id="3.40.50.300">
    <property type="entry name" value="P-loop containing nucleotide triphosphate hydrolases"/>
    <property type="match status" value="1"/>
</dbReference>
<accession>A0A9X9S2E7</accession>
<reference evidence="6" key="1">
    <citation type="submission" date="2022-11" db="EMBL/GenBank/DDBJ databases">
        <title>Complete genome sequence of Methanogenium organophilum DSM 3596.</title>
        <authorList>
            <person name="Chen S.-C."/>
            <person name="Lai S.-J."/>
            <person name="You Y.-T."/>
        </authorList>
    </citation>
    <scope>NUCLEOTIDE SEQUENCE</scope>
    <source>
        <strain evidence="6">DSM 3596</strain>
    </source>
</reference>
<feature type="domain" description="ABC transporter" evidence="5">
    <location>
        <begin position="3"/>
        <end position="230"/>
    </location>
</feature>
<dbReference type="InterPro" id="IPR050319">
    <property type="entry name" value="ABC_transp_ATP-bind"/>
</dbReference>
<dbReference type="InterPro" id="IPR027417">
    <property type="entry name" value="P-loop_NTPase"/>
</dbReference>
<dbReference type="RefSeq" id="WP_268185443.1">
    <property type="nucleotide sequence ID" value="NZ_CP113361.1"/>
</dbReference>
<proteinExistence type="inferred from homology"/>
<dbReference type="EMBL" id="CP113361">
    <property type="protein sequence ID" value="WAI00270.1"/>
    <property type="molecule type" value="Genomic_DNA"/>
</dbReference>